<feature type="compositionally biased region" description="Basic residues" evidence="1">
    <location>
        <begin position="1"/>
        <end position="11"/>
    </location>
</feature>
<dbReference type="AlphaFoldDB" id="A0A6C0KI31"/>
<accession>A0A6C0KI31</accession>
<reference evidence="2" key="1">
    <citation type="journal article" date="2020" name="Nature">
        <title>Giant virus diversity and host interactions through global metagenomics.</title>
        <authorList>
            <person name="Schulz F."/>
            <person name="Roux S."/>
            <person name="Paez-Espino D."/>
            <person name="Jungbluth S."/>
            <person name="Walsh D.A."/>
            <person name="Denef V.J."/>
            <person name="McMahon K.D."/>
            <person name="Konstantinidis K.T."/>
            <person name="Eloe-Fadrosh E.A."/>
            <person name="Kyrpides N.C."/>
            <person name="Woyke T."/>
        </authorList>
    </citation>
    <scope>NUCLEOTIDE SEQUENCE</scope>
    <source>
        <strain evidence="2">GVMAG-S-3300012919-55</strain>
    </source>
</reference>
<feature type="compositionally biased region" description="Basic residues" evidence="1">
    <location>
        <begin position="18"/>
        <end position="48"/>
    </location>
</feature>
<protein>
    <submittedName>
        <fullName evidence="2">Uncharacterized protein</fullName>
    </submittedName>
</protein>
<proteinExistence type="predicted"/>
<organism evidence="2">
    <name type="scientific">viral metagenome</name>
    <dbReference type="NCBI Taxonomy" id="1070528"/>
    <lineage>
        <taxon>unclassified sequences</taxon>
        <taxon>metagenomes</taxon>
        <taxon>organismal metagenomes</taxon>
    </lineage>
</organism>
<feature type="region of interest" description="Disordered" evidence="1">
    <location>
        <begin position="1"/>
        <end position="63"/>
    </location>
</feature>
<name>A0A6C0KI31_9ZZZZ</name>
<dbReference type="EMBL" id="MN740916">
    <property type="protein sequence ID" value="QHU17652.1"/>
    <property type="molecule type" value="Genomic_DNA"/>
</dbReference>
<evidence type="ECO:0000313" key="2">
    <source>
        <dbReference type="EMBL" id="QHU17652.1"/>
    </source>
</evidence>
<evidence type="ECO:0000256" key="1">
    <source>
        <dbReference type="SAM" id="MobiDB-lite"/>
    </source>
</evidence>
<sequence>MPLKKKNRRTQKNNINKRVQKMTKRKSLGKNTRKNLRKKKKTRTRRFRGGSSMGHRLNSGVRNGDTYRKQKHLESFLARLDEQEKSIMIWTDPGADIDDEIALWYLVKQKKIRPENTIIFIGGKGKKNSFITWINKHCSELNEYMIIGENDDKPDVFPTDLIIIAPGIDSLGDKIHLDKLTRVSFQGSLQLAQQLAINYSYLMEDGRAAFNDNGSVETITKIKNKSDIDSDIDFKCVTTAECNNKLLFSDANFDRFNIPEAIRESIRQTVFQNTLGRMHPDHPYNKFAEGLINPEIKGANYEIVKQIYESMKKAEEQAAEQAAEPPPTQKLILAVQAYVKKLPNPRDSTEGYLLQMCRWIRYIIKAEPLDKDDNLINSGIDGNSQKLYIKYPEGYNNFTQVGIYSPAFDLLTVIRHFNISL</sequence>